<dbReference type="EMBL" id="WAAO01000001">
    <property type="protein sequence ID" value="KAB1867050.1"/>
    <property type="molecule type" value="Genomic_DNA"/>
</dbReference>
<keyword evidence="1" id="KW-0472">Membrane</keyword>
<keyword evidence="1" id="KW-1133">Transmembrane helix</keyword>
<evidence type="ECO:0008006" key="4">
    <source>
        <dbReference type="Google" id="ProtNLM"/>
    </source>
</evidence>
<sequence>MSAPTITGTATETITPPRTRWAAIIWGLLFAAVAGTALWVLSDTERREAVADGMLGLTPATVVTIVLLSVGVLLLVSGAAGLVRREQRKLAESATATHPEASVPLAE</sequence>
<dbReference type="RefSeq" id="WP_151458730.1">
    <property type="nucleotide sequence ID" value="NZ_WAAO01000001.1"/>
</dbReference>
<evidence type="ECO:0000313" key="3">
    <source>
        <dbReference type="Proteomes" id="UP000478836"/>
    </source>
</evidence>
<keyword evidence="3" id="KW-1185">Reference proteome</keyword>
<organism evidence="2 3">
    <name type="scientific">Microbacterium algeriense</name>
    <dbReference type="NCBI Taxonomy" id="2615184"/>
    <lineage>
        <taxon>Bacteria</taxon>
        <taxon>Bacillati</taxon>
        <taxon>Actinomycetota</taxon>
        <taxon>Actinomycetes</taxon>
        <taxon>Micrococcales</taxon>
        <taxon>Microbacteriaceae</taxon>
        <taxon>Microbacterium</taxon>
    </lineage>
</organism>
<evidence type="ECO:0000313" key="2">
    <source>
        <dbReference type="EMBL" id="KAB1867050.1"/>
    </source>
</evidence>
<dbReference type="Proteomes" id="UP000478836">
    <property type="component" value="Unassembled WGS sequence"/>
</dbReference>
<comment type="caution">
    <text evidence="2">The sequence shown here is derived from an EMBL/GenBank/DDBJ whole genome shotgun (WGS) entry which is preliminary data.</text>
</comment>
<reference evidence="3" key="1">
    <citation type="submission" date="2019-09" db="EMBL/GenBank/DDBJ databases">
        <title>Whole genome sequencing of Microbacterium maritypicum.</title>
        <authorList>
            <person name="Lenchi N."/>
        </authorList>
    </citation>
    <scope>NUCLEOTIDE SEQUENCE [LARGE SCALE GENOMIC DNA]</scope>
    <source>
        <strain evidence="3">G1</strain>
    </source>
</reference>
<keyword evidence="1" id="KW-0812">Transmembrane</keyword>
<protein>
    <recommendedName>
        <fullName evidence="4">DUF1049 domain-containing protein</fullName>
    </recommendedName>
</protein>
<evidence type="ECO:0000256" key="1">
    <source>
        <dbReference type="SAM" id="Phobius"/>
    </source>
</evidence>
<dbReference type="GeneID" id="77475674"/>
<feature type="transmembrane region" description="Helical" evidence="1">
    <location>
        <begin position="21"/>
        <end position="41"/>
    </location>
</feature>
<accession>A0ABQ6V9I4</accession>
<proteinExistence type="predicted"/>
<name>A0ABQ6V9I4_9MICO</name>
<gene>
    <name evidence="2" type="ORF">F6A08_04400</name>
</gene>
<feature type="transmembrane region" description="Helical" evidence="1">
    <location>
        <begin position="61"/>
        <end position="83"/>
    </location>
</feature>